<accession>A0ACC0V4Q4</accession>
<dbReference type="EMBL" id="CM047942">
    <property type="protein sequence ID" value="KAI9901450.1"/>
    <property type="molecule type" value="Genomic_DNA"/>
</dbReference>
<name>A0ACC0V4Q4_9HYPO</name>
<evidence type="ECO:0000313" key="2">
    <source>
        <dbReference type="Proteomes" id="UP001163324"/>
    </source>
</evidence>
<sequence length="506" mass="54286">MTVNSSYENPRGSGAAAAAAAYNVDGSGPPNSAQAQQQQQQREQQRQQPHTHPEKEINLKLGWPSPSFLPASLLAESAQRLLSDPALYTEALEYGLDRGHLPLRRGLASWLGRHYGIAEGKGWEPDPERICVTGGASQNIARVLQCYADPAYTRAVWVVAPCFFLACSIFEDGGFAGKLRASPEDEEGLDIGALERKMRALDDEVDAKPAVAPIKKTKSFTKFYKHIIYAVPTCANPSGRTMTLRRREALVRLARRHDALVIADDVYDFLQWDDAEAEAAPSGVAGAGVRRTPEMRLPRLCDVDRAMGPCEADPGGFGHAVSNGSFSKVAGPGVRTGWLEASRAFAWGLGQAGTTVSGGPPSHFTAAVMSGLVASGALERKIDEQTRAALRRRRGLMMDALRKYVFPLGASCQDGSPAGTSVRGGYFLWVKLPDGVAAGPFAAAASGEENVAVAAGGLFEVAGDDSVRFDDHCRLCFAYVEEEDLVEAVRRLGGLLKRMQARGVKG</sequence>
<comment type="caution">
    <text evidence="1">The sequence shown here is derived from an EMBL/GenBank/DDBJ whole genome shotgun (WGS) entry which is preliminary data.</text>
</comment>
<organism evidence="1 2">
    <name type="scientific">Trichothecium roseum</name>
    <dbReference type="NCBI Taxonomy" id="47278"/>
    <lineage>
        <taxon>Eukaryota</taxon>
        <taxon>Fungi</taxon>
        <taxon>Dikarya</taxon>
        <taxon>Ascomycota</taxon>
        <taxon>Pezizomycotina</taxon>
        <taxon>Sordariomycetes</taxon>
        <taxon>Hypocreomycetidae</taxon>
        <taxon>Hypocreales</taxon>
        <taxon>Hypocreales incertae sedis</taxon>
        <taxon>Trichothecium</taxon>
    </lineage>
</organism>
<gene>
    <name evidence="1" type="ORF">N3K66_003267</name>
</gene>
<keyword evidence="2" id="KW-1185">Reference proteome</keyword>
<evidence type="ECO:0000313" key="1">
    <source>
        <dbReference type="EMBL" id="KAI9901450.1"/>
    </source>
</evidence>
<proteinExistence type="predicted"/>
<dbReference type="Proteomes" id="UP001163324">
    <property type="component" value="Chromosome 3"/>
</dbReference>
<reference evidence="1" key="1">
    <citation type="submission" date="2022-10" db="EMBL/GenBank/DDBJ databases">
        <title>Complete Genome of Trichothecium roseum strain YXFP-22015, a Plant Pathogen Isolated from Citrus.</title>
        <authorList>
            <person name="Wang Y."/>
            <person name="Zhu L."/>
        </authorList>
    </citation>
    <scope>NUCLEOTIDE SEQUENCE</scope>
    <source>
        <strain evidence="1">YXFP-22015</strain>
    </source>
</reference>
<protein>
    <submittedName>
        <fullName evidence="1">Uncharacterized protein</fullName>
    </submittedName>
</protein>